<comment type="subcellular location">
    <subcellularLocation>
        <location evidence="1">Membrane</location>
        <topology evidence="1">Single-pass membrane protein</topology>
    </subcellularLocation>
</comment>
<dbReference type="PANTHER" id="PTHR33491">
    <property type="entry name" value="OSJNBA0016N04.9 PROTEIN"/>
    <property type="match status" value="1"/>
</dbReference>
<organism evidence="4 5">
    <name type="scientific">Miscanthus lutarioriparius</name>
    <dbReference type="NCBI Taxonomy" id="422564"/>
    <lineage>
        <taxon>Eukaryota</taxon>
        <taxon>Viridiplantae</taxon>
        <taxon>Streptophyta</taxon>
        <taxon>Embryophyta</taxon>
        <taxon>Tracheophyta</taxon>
        <taxon>Spermatophyta</taxon>
        <taxon>Magnoliopsida</taxon>
        <taxon>Liliopsida</taxon>
        <taxon>Poales</taxon>
        <taxon>Poaceae</taxon>
        <taxon>PACMAD clade</taxon>
        <taxon>Panicoideae</taxon>
        <taxon>Andropogonodae</taxon>
        <taxon>Andropogoneae</taxon>
        <taxon>Saccharinae</taxon>
        <taxon>Miscanthus</taxon>
    </lineage>
</organism>
<dbReference type="GO" id="GO:0030247">
    <property type="term" value="F:polysaccharide binding"/>
    <property type="evidence" value="ECO:0007669"/>
    <property type="project" value="InterPro"/>
</dbReference>
<accession>A0A811QZ48</accession>
<evidence type="ECO:0000259" key="3">
    <source>
        <dbReference type="Pfam" id="PF13947"/>
    </source>
</evidence>
<dbReference type="EMBL" id="CAJGYO010000011">
    <property type="protein sequence ID" value="CAD6261433.1"/>
    <property type="molecule type" value="Genomic_DNA"/>
</dbReference>
<name>A0A811QZ48_9POAL</name>
<comment type="caution">
    <text evidence="4">The sequence shown here is derived from an EMBL/GenBank/DDBJ whole genome shotgun (WGS) entry which is preliminary data.</text>
</comment>
<evidence type="ECO:0000313" key="5">
    <source>
        <dbReference type="Proteomes" id="UP000604825"/>
    </source>
</evidence>
<protein>
    <recommendedName>
        <fullName evidence="3">Wall-associated receptor kinase galacturonan-binding domain-containing protein</fullName>
    </recommendedName>
</protein>
<gene>
    <name evidence="4" type="ORF">NCGR_LOCUS44854</name>
</gene>
<keyword evidence="5" id="KW-1185">Reference proteome</keyword>
<keyword evidence="2" id="KW-0732">Signal</keyword>
<reference evidence="4" key="1">
    <citation type="submission" date="2020-10" db="EMBL/GenBank/DDBJ databases">
        <authorList>
            <person name="Han B."/>
            <person name="Lu T."/>
            <person name="Zhao Q."/>
            <person name="Huang X."/>
            <person name="Zhao Y."/>
        </authorList>
    </citation>
    <scope>NUCLEOTIDE SEQUENCE</scope>
</reference>
<dbReference type="OrthoDB" id="694680at2759"/>
<dbReference type="Proteomes" id="UP000604825">
    <property type="component" value="Unassembled WGS sequence"/>
</dbReference>
<evidence type="ECO:0000256" key="1">
    <source>
        <dbReference type="ARBA" id="ARBA00004167"/>
    </source>
</evidence>
<sequence length="78" mass="7827">MKTNVVAASKTVVALAAVVAKLLLLPFAGGGAALPASAATATGLGSNCTRRCGNISIPYPFGIELGCYHDTGFNLTCK</sequence>
<dbReference type="GO" id="GO:0016020">
    <property type="term" value="C:membrane"/>
    <property type="evidence" value="ECO:0007669"/>
    <property type="project" value="UniProtKB-SubCell"/>
</dbReference>
<evidence type="ECO:0000256" key="2">
    <source>
        <dbReference type="ARBA" id="ARBA00022729"/>
    </source>
</evidence>
<proteinExistence type="predicted"/>
<dbReference type="Pfam" id="PF13947">
    <property type="entry name" value="GUB_WAK_bind"/>
    <property type="match status" value="1"/>
</dbReference>
<dbReference type="AlphaFoldDB" id="A0A811QZ48"/>
<feature type="domain" description="Wall-associated receptor kinase galacturonan-binding" evidence="3">
    <location>
        <begin position="48"/>
        <end position="77"/>
    </location>
</feature>
<dbReference type="InterPro" id="IPR025287">
    <property type="entry name" value="WAK_GUB"/>
</dbReference>
<evidence type="ECO:0000313" key="4">
    <source>
        <dbReference type="EMBL" id="CAD6261433.1"/>
    </source>
</evidence>